<gene>
    <name evidence="10" type="primary">tmk</name>
    <name evidence="12" type="ORF">HMPREF9473_05162</name>
</gene>
<evidence type="ECO:0000256" key="9">
    <source>
        <dbReference type="ARBA" id="ARBA00048743"/>
    </source>
</evidence>
<evidence type="ECO:0000256" key="4">
    <source>
        <dbReference type="ARBA" id="ARBA00022679"/>
    </source>
</evidence>
<evidence type="ECO:0000313" key="12">
    <source>
        <dbReference type="EMBL" id="EHI56958.1"/>
    </source>
</evidence>
<dbReference type="HOGENOM" id="CLU_049131_1_0_9"/>
<keyword evidence="13" id="KW-1185">Reference proteome</keyword>
<dbReference type="Gene3D" id="3.40.50.300">
    <property type="entry name" value="P-loop containing nucleotide triphosphate hydrolases"/>
    <property type="match status" value="1"/>
</dbReference>
<proteinExistence type="inferred from homology"/>
<evidence type="ECO:0000256" key="1">
    <source>
        <dbReference type="ARBA" id="ARBA00009776"/>
    </source>
</evidence>
<evidence type="ECO:0000313" key="13">
    <source>
        <dbReference type="Proteomes" id="UP000005384"/>
    </source>
</evidence>
<dbReference type="HAMAP" id="MF_00165">
    <property type="entry name" value="Thymidylate_kinase"/>
    <property type="match status" value="1"/>
</dbReference>
<dbReference type="PANTHER" id="PTHR10344">
    <property type="entry name" value="THYMIDYLATE KINASE"/>
    <property type="match status" value="1"/>
</dbReference>
<keyword evidence="5 10" id="KW-0545">Nucleotide biosynthesis</keyword>
<dbReference type="InterPro" id="IPR039430">
    <property type="entry name" value="Thymidylate_kin-like_dom"/>
</dbReference>
<feature type="domain" description="Thymidylate kinase-like" evidence="11">
    <location>
        <begin position="7"/>
        <end position="172"/>
    </location>
</feature>
<accession>G5INT4</accession>
<keyword evidence="6 10" id="KW-0547">Nucleotide-binding</keyword>
<reference evidence="12 13" key="1">
    <citation type="submission" date="2011-08" db="EMBL/GenBank/DDBJ databases">
        <title>The Genome Sequence of Clostridium hathewayi WAL-18680.</title>
        <authorList>
            <consortium name="The Broad Institute Genome Sequencing Platform"/>
            <person name="Earl A."/>
            <person name="Ward D."/>
            <person name="Feldgarden M."/>
            <person name="Gevers D."/>
            <person name="Finegold S.M."/>
            <person name="Summanen P.H."/>
            <person name="Molitoris D.R."/>
            <person name="Song M."/>
            <person name="Daigneault M."/>
            <person name="Allen-Vercoe E."/>
            <person name="Young S.K."/>
            <person name="Zeng Q."/>
            <person name="Gargeya S."/>
            <person name="Fitzgerald M."/>
            <person name="Haas B."/>
            <person name="Abouelleil A."/>
            <person name="Alvarado L."/>
            <person name="Arachchi H.M."/>
            <person name="Berlin A."/>
            <person name="Brown A."/>
            <person name="Chapman S.B."/>
            <person name="Chen Z."/>
            <person name="Dunbar C."/>
            <person name="Freedman E."/>
            <person name="Gearin G."/>
            <person name="Gellesch M."/>
            <person name="Goldberg J."/>
            <person name="Griggs A."/>
            <person name="Gujja S."/>
            <person name="Heiman D."/>
            <person name="Howarth C."/>
            <person name="Larson L."/>
            <person name="Lui A."/>
            <person name="MacDonald P.J.P."/>
            <person name="Montmayeur A."/>
            <person name="Murphy C."/>
            <person name="Neiman D."/>
            <person name="Pearson M."/>
            <person name="Priest M."/>
            <person name="Roberts A."/>
            <person name="Saif S."/>
            <person name="Shea T."/>
            <person name="Shenoy N."/>
            <person name="Sisk P."/>
            <person name="Stolte C."/>
            <person name="Sykes S."/>
            <person name="Wortman J."/>
            <person name="Nusbaum C."/>
            <person name="Birren B."/>
        </authorList>
    </citation>
    <scope>NUCLEOTIDE SEQUENCE [LARGE SCALE GENOMIC DNA]</scope>
    <source>
        <strain evidence="12 13">WAL-18680</strain>
    </source>
</reference>
<dbReference type="EC" id="2.7.4.9" evidence="2 10"/>
<keyword evidence="7 10" id="KW-0418">Kinase</keyword>
<dbReference type="GO" id="GO:0006235">
    <property type="term" value="P:dTTP biosynthetic process"/>
    <property type="evidence" value="ECO:0007669"/>
    <property type="project" value="UniProtKB-UniRule"/>
</dbReference>
<dbReference type="InterPro" id="IPR018094">
    <property type="entry name" value="Thymidylate_kinase"/>
</dbReference>
<dbReference type="GO" id="GO:0006233">
    <property type="term" value="P:dTDP biosynthetic process"/>
    <property type="evidence" value="ECO:0007669"/>
    <property type="project" value="InterPro"/>
</dbReference>
<dbReference type="InterPro" id="IPR027417">
    <property type="entry name" value="P-loop_NTPase"/>
</dbReference>
<dbReference type="Pfam" id="PF02223">
    <property type="entry name" value="Thymidylate_kin"/>
    <property type="match status" value="1"/>
</dbReference>
<comment type="catalytic activity">
    <reaction evidence="9 10">
        <text>dTMP + ATP = dTDP + ADP</text>
        <dbReference type="Rhea" id="RHEA:13517"/>
        <dbReference type="ChEBI" id="CHEBI:30616"/>
        <dbReference type="ChEBI" id="CHEBI:58369"/>
        <dbReference type="ChEBI" id="CHEBI:63528"/>
        <dbReference type="ChEBI" id="CHEBI:456216"/>
        <dbReference type="EC" id="2.7.4.9"/>
    </reaction>
</comment>
<evidence type="ECO:0000259" key="11">
    <source>
        <dbReference type="Pfam" id="PF02223"/>
    </source>
</evidence>
<evidence type="ECO:0000256" key="3">
    <source>
        <dbReference type="ARBA" id="ARBA00017144"/>
    </source>
</evidence>
<comment type="function">
    <text evidence="10">Phosphorylation of dTMP to form dTDP in both de novo and salvage pathways of dTTP synthesis.</text>
</comment>
<dbReference type="FunFam" id="3.40.50.300:FF:002288">
    <property type="entry name" value="Probable thymidylate kinase"/>
    <property type="match status" value="1"/>
</dbReference>
<evidence type="ECO:0000256" key="6">
    <source>
        <dbReference type="ARBA" id="ARBA00022741"/>
    </source>
</evidence>
<protein>
    <recommendedName>
        <fullName evidence="3 10">Thymidylate kinase</fullName>
        <ecNumber evidence="2 10">2.7.4.9</ecNumber>
    </recommendedName>
    <alternativeName>
        <fullName evidence="10">dTMP kinase</fullName>
    </alternativeName>
</protein>
<dbReference type="Proteomes" id="UP000005384">
    <property type="component" value="Unassembled WGS sequence"/>
</dbReference>
<organism evidence="12 13">
    <name type="scientific">Hungatella hathewayi WAL-18680</name>
    <dbReference type="NCBI Taxonomy" id="742737"/>
    <lineage>
        <taxon>Bacteria</taxon>
        <taxon>Bacillati</taxon>
        <taxon>Bacillota</taxon>
        <taxon>Clostridia</taxon>
        <taxon>Lachnospirales</taxon>
        <taxon>Lachnospiraceae</taxon>
        <taxon>Hungatella</taxon>
    </lineage>
</organism>
<evidence type="ECO:0000256" key="5">
    <source>
        <dbReference type="ARBA" id="ARBA00022727"/>
    </source>
</evidence>
<evidence type="ECO:0000256" key="10">
    <source>
        <dbReference type="HAMAP-Rule" id="MF_00165"/>
    </source>
</evidence>
<comment type="caution">
    <text evidence="12">The sequence shown here is derived from an EMBL/GenBank/DDBJ whole genome shotgun (WGS) entry which is preliminary data.</text>
</comment>
<dbReference type="PATRIC" id="fig|742737.3.peg.5154"/>
<comment type="caution">
    <text evidence="10">Lacks conserved residue(s) required for the propagation of feature annotation.</text>
</comment>
<dbReference type="GO" id="GO:0006227">
    <property type="term" value="P:dUDP biosynthetic process"/>
    <property type="evidence" value="ECO:0007669"/>
    <property type="project" value="TreeGrafter"/>
</dbReference>
<dbReference type="GO" id="GO:0005524">
    <property type="term" value="F:ATP binding"/>
    <property type="evidence" value="ECO:0007669"/>
    <property type="project" value="UniProtKB-UniRule"/>
</dbReference>
<name>G5INT4_9FIRM</name>
<evidence type="ECO:0000256" key="2">
    <source>
        <dbReference type="ARBA" id="ARBA00012980"/>
    </source>
</evidence>
<dbReference type="SUPFAM" id="SSF52540">
    <property type="entry name" value="P-loop containing nucleoside triphosphate hydrolases"/>
    <property type="match status" value="1"/>
</dbReference>
<evidence type="ECO:0000256" key="7">
    <source>
        <dbReference type="ARBA" id="ARBA00022777"/>
    </source>
</evidence>
<dbReference type="GO" id="GO:0004798">
    <property type="term" value="F:dTMP kinase activity"/>
    <property type="evidence" value="ECO:0007669"/>
    <property type="project" value="UniProtKB-UniRule"/>
</dbReference>
<evidence type="ECO:0000256" key="8">
    <source>
        <dbReference type="ARBA" id="ARBA00022840"/>
    </source>
</evidence>
<dbReference type="PANTHER" id="PTHR10344:SF4">
    <property type="entry name" value="UMP-CMP KINASE 2, MITOCHONDRIAL"/>
    <property type="match status" value="1"/>
</dbReference>
<dbReference type="AlphaFoldDB" id="G5INT4"/>
<comment type="similarity">
    <text evidence="1 10">Belongs to the thymidylate kinase family.</text>
</comment>
<dbReference type="GO" id="GO:0005829">
    <property type="term" value="C:cytosol"/>
    <property type="evidence" value="ECO:0007669"/>
    <property type="project" value="TreeGrafter"/>
</dbReference>
<keyword evidence="8 10" id="KW-0067">ATP-binding</keyword>
<keyword evidence="4 10" id="KW-0808">Transferase</keyword>
<sequence length="224" mass="25930">MGKVIVIEGSDGSGKATQTALLYEYLKAAGRQVRMVTYPNYDSPSSSLVKMYLGKEFGDDAFAVNAYVASSFFAVDRFASYIKDWKEFYEADENNIVICDRYVTSNMLHQTAKIEGREEKLKFLDWEYDFEFVKGGLPVPDKVFFLDVNPDTTFRLMRDRENKFTHEAEKDIHESNPEFLIKSYENSLLLGERYGWDRIPCCDEEGRMKSIEAIHEIICQHLDD</sequence>
<dbReference type="OrthoDB" id="9774907at2"/>
<dbReference type="EMBL" id="ADLN01000128">
    <property type="protein sequence ID" value="EHI56958.1"/>
    <property type="molecule type" value="Genomic_DNA"/>
</dbReference>
<dbReference type="RefSeq" id="WP_006783150.1">
    <property type="nucleotide sequence ID" value="NZ_CP040506.1"/>
</dbReference>